<dbReference type="GO" id="GO:0005524">
    <property type="term" value="F:ATP binding"/>
    <property type="evidence" value="ECO:0007669"/>
    <property type="project" value="UniProtKB-UniRule"/>
</dbReference>
<comment type="similarity">
    <text evidence="1 8">Belongs to the Mg-chelatase subunits D/I family.</text>
</comment>
<dbReference type="SUPFAM" id="SSF52540">
    <property type="entry name" value="P-loop containing nucleoside triphosphate hydrolases"/>
    <property type="match status" value="1"/>
</dbReference>
<dbReference type="AlphaFoldDB" id="A0A0A1ZMX6"/>
<feature type="domain" description="VWFA" evidence="10">
    <location>
        <begin position="525"/>
        <end position="719"/>
    </location>
</feature>
<feature type="compositionally biased region" description="Pro residues" evidence="9">
    <location>
        <begin position="374"/>
        <end position="388"/>
    </location>
</feature>
<dbReference type="Gene3D" id="3.40.50.300">
    <property type="entry name" value="P-loop containing nucleotide triphosphate hydrolases"/>
    <property type="match status" value="1"/>
</dbReference>
<dbReference type="UniPathway" id="UPA00668"/>
<dbReference type="SMART" id="SM00382">
    <property type="entry name" value="AAA"/>
    <property type="match status" value="1"/>
</dbReference>
<comment type="function">
    <text evidence="8">Involved in chlorophyll biosynthesis. Catalyzes the insertion of magnesium ion into protoporphyrin IX to yield Mg-protoporphyrin IX.</text>
</comment>
<dbReference type="EMBL" id="JNAJ01000018">
    <property type="protein sequence ID" value="KGF89876.1"/>
    <property type="molecule type" value="Genomic_DNA"/>
</dbReference>
<dbReference type="InterPro" id="IPR041628">
    <property type="entry name" value="ChlI/MoxR_AAA_lid"/>
</dbReference>
<reference evidence="12" key="1">
    <citation type="journal article" date="2014" name="Sci. Data">
        <title>Genomes of diverse isolates of the marine cyanobacterium Prochlorococcus.</title>
        <authorList>
            <person name="Biller S."/>
            <person name="Berube P."/>
            <person name="Thompson J."/>
            <person name="Kelly L."/>
            <person name="Roggensack S."/>
            <person name="Awad L."/>
            <person name="Roache-Johnson K."/>
            <person name="Ding H."/>
            <person name="Giovannoni S.J."/>
            <person name="Moore L.R."/>
            <person name="Chisholm S.W."/>
        </authorList>
    </citation>
    <scope>NUCLEOTIDE SEQUENCE [LARGE SCALE GENOMIC DNA]</scope>
</reference>
<dbReference type="NCBIfam" id="TIGR02031">
    <property type="entry name" value="BchD-ChlD"/>
    <property type="match status" value="1"/>
</dbReference>
<evidence type="ECO:0000256" key="8">
    <source>
        <dbReference type="RuleBase" id="RU362087"/>
    </source>
</evidence>
<dbReference type="PANTHER" id="PTHR43473">
    <property type="entry name" value="MAGNESIUM-CHELATASE SUBUNIT CHLD, CHLOROPLASTIC"/>
    <property type="match status" value="1"/>
</dbReference>
<evidence type="ECO:0000256" key="2">
    <source>
        <dbReference type="ARBA" id="ARBA00022531"/>
    </source>
</evidence>
<dbReference type="InterPro" id="IPR001208">
    <property type="entry name" value="MCM_dom"/>
</dbReference>
<dbReference type="Pfam" id="PF13519">
    <property type="entry name" value="VWA_2"/>
    <property type="match status" value="1"/>
</dbReference>
<dbReference type="PANTHER" id="PTHR43473:SF2">
    <property type="entry name" value="MAGNESIUM-CHELATASE SUBUNIT CHLD, CHLOROPLASTIC"/>
    <property type="match status" value="1"/>
</dbReference>
<dbReference type="Pfam" id="PF17863">
    <property type="entry name" value="AAA_lid_2"/>
    <property type="match status" value="1"/>
</dbReference>
<evidence type="ECO:0000256" key="3">
    <source>
        <dbReference type="ARBA" id="ARBA00022598"/>
    </source>
</evidence>
<accession>A0A0A1ZMX6</accession>
<dbReference type="EC" id="6.6.1.1" evidence="8"/>
<dbReference type="InterPro" id="IPR027417">
    <property type="entry name" value="P-loop_NTPase"/>
</dbReference>
<dbReference type="Pfam" id="PF00493">
    <property type="entry name" value="MCM"/>
    <property type="match status" value="1"/>
</dbReference>
<evidence type="ECO:0000256" key="6">
    <source>
        <dbReference type="ARBA" id="ARBA00023171"/>
    </source>
</evidence>
<dbReference type="InterPro" id="IPR002035">
    <property type="entry name" value="VWF_A"/>
</dbReference>
<evidence type="ECO:0000256" key="9">
    <source>
        <dbReference type="SAM" id="MobiDB-lite"/>
    </source>
</evidence>
<dbReference type="PROSITE" id="PS50234">
    <property type="entry name" value="VWFA"/>
    <property type="match status" value="1"/>
</dbReference>
<keyword evidence="6 8" id="KW-0149">Chlorophyll biosynthesis</keyword>
<evidence type="ECO:0000256" key="5">
    <source>
        <dbReference type="ARBA" id="ARBA00022840"/>
    </source>
</evidence>
<dbReference type="SMART" id="SM00327">
    <property type="entry name" value="VWA"/>
    <property type="match status" value="1"/>
</dbReference>
<dbReference type="GO" id="GO:0003677">
    <property type="term" value="F:DNA binding"/>
    <property type="evidence" value="ECO:0007669"/>
    <property type="project" value="InterPro"/>
</dbReference>
<dbReference type="InterPro" id="IPR003593">
    <property type="entry name" value="AAA+_ATPase"/>
</dbReference>
<dbReference type="InterPro" id="IPR041702">
    <property type="entry name" value="BchD/ChlD_VWA"/>
</dbReference>
<organism evidence="11 12">
    <name type="scientific">Prochlorococcus marinus str. MIT 9116</name>
    <dbReference type="NCBI Taxonomy" id="167544"/>
    <lineage>
        <taxon>Bacteria</taxon>
        <taxon>Bacillati</taxon>
        <taxon>Cyanobacteriota</taxon>
        <taxon>Cyanophyceae</taxon>
        <taxon>Synechococcales</taxon>
        <taxon>Prochlorococcaceae</taxon>
        <taxon>Prochlorococcus</taxon>
    </lineage>
</organism>
<dbReference type="Gene3D" id="1.10.8.80">
    <property type="entry name" value="Magnesium chelatase subunit I, C-Terminal domain"/>
    <property type="match status" value="1"/>
</dbReference>
<sequence>MNSELKNKEEIKDLMNSKDSFRAFPLAAITGHSLLKLSLLLAAVDPSLGGVIIAGGRGTGKSVLARGLHTLIPPIEVLDTESVLEKLTKSSTTSLRPIGRNLDPNRPEEWDINTNKLLQETIGSDYLNQIEEIPKKVKEAPFIQIPIGITEDRLVGSIDVAASLNTGEQVFQAGILAEAHRGVLYVDDINLLDEGIVNLILEATGREQNNIERDGLSLSHPCKSLLIATYNPQEGALRDHVLDRFAIVLSADQSIDNAQRVEITKSVLSHAENNIKFSEEWSEESDNLSTQLILARQWLKDVKITKEQITYLVNEALRGGVEGHRSELFAVKVARANAALRGDENVNSDDLKVAVRLVILPRAMQIPPEDDDIQPPPPEDQSPPPPPQSNNDDSEPDSNENEDNQEQEQEEDNSNGEEESTPEIPEEFILDPEACMVDPDLLLFSSAKAKAGNSGSRSVIFSDSRGRYVKPIIPRGKVKRIAVDATLRAAAPYQKSRRLRNPDKSIIIEENDFRAKLLQKKAGALVIFLVDASGSMALNRMQSAKGAVIRLLTEAYENRDEVALIPFRGNQAEVLLPPTRSITAAKRRLETMPCGGGSPLAHGLTQSAKVAKNALSTGDIGQVIVVGITDGRGNVPLGISLGQNEVEEKDNENINLKQEVLDIASKYPMLGIKLLIIDTERKFIASGFGKELADAANGKYVQLPKATDKAIASMALNAINEF</sequence>
<dbReference type="InterPro" id="IPR011776">
    <property type="entry name" value="Mg_chelatase_ATPase-dsu"/>
</dbReference>
<evidence type="ECO:0000256" key="7">
    <source>
        <dbReference type="ARBA" id="ARBA00048693"/>
    </source>
</evidence>
<dbReference type="InterPro" id="IPR036465">
    <property type="entry name" value="vWFA_dom_sf"/>
</dbReference>
<evidence type="ECO:0000256" key="4">
    <source>
        <dbReference type="ARBA" id="ARBA00022741"/>
    </source>
</evidence>
<dbReference type="GO" id="GO:0016851">
    <property type="term" value="F:magnesium chelatase activity"/>
    <property type="evidence" value="ECO:0007669"/>
    <property type="project" value="UniProtKB-UniRule"/>
</dbReference>
<dbReference type="Gene3D" id="3.40.50.410">
    <property type="entry name" value="von Willebrand factor, type A domain"/>
    <property type="match status" value="1"/>
</dbReference>
<dbReference type="SUPFAM" id="SSF53300">
    <property type="entry name" value="vWA-like"/>
    <property type="match status" value="1"/>
</dbReference>
<evidence type="ECO:0000313" key="12">
    <source>
        <dbReference type="Proteomes" id="UP000030491"/>
    </source>
</evidence>
<keyword evidence="2 8" id="KW-0602">Photosynthesis</keyword>
<feature type="compositionally biased region" description="Acidic residues" evidence="9">
    <location>
        <begin position="392"/>
        <end position="423"/>
    </location>
</feature>
<comment type="pathway">
    <text evidence="8">Porphyrin-containing compound metabolism; chlorophyll biosynthesis.</text>
</comment>
<dbReference type="GO" id="GO:0015995">
    <property type="term" value="P:chlorophyll biosynthetic process"/>
    <property type="evidence" value="ECO:0007669"/>
    <property type="project" value="UniProtKB-UniPathway"/>
</dbReference>
<comment type="caution">
    <text evidence="11">The sequence shown here is derived from an EMBL/GenBank/DDBJ whole genome shotgun (WGS) entry which is preliminary data.</text>
</comment>
<feature type="region of interest" description="Disordered" evidence="9">
    <location>
        <begin position="366"/>
        <end position="423"/>
    </location>
</feature>
<evidence type="ECO:0000256" key="1">
    <source>
        <dbReference type="ARBA" id="ARBA00005799"/>
    </source>
</evidence>
<evidence type="ECO:0000259" key="10">
    <source>
        <dbReference type="PROSITE" id="PS50234"/>
    </source>
</evidence>
<gene>
    <name evidence="11" type="ORF">EU93_1736</name>
</gene>
<comment type="catalytic activity">
    <reaction evidence="7 8">
        <text>protoporphyrin IX + Mg(2+) + ATP + H2O = Mg-protoporphyrin IX + ADP + phosphate + 3 H(+)</text>
        <dbReference type="Rhea" id="RHEA:13961"/>
        <dbReference type="ChEBI" id="CHEBI:15377"/>
        <dbReference type="ChEBI" id="CHEBI:15378"/>
        <dbReference type="ChEBI" id="CHEBI:18420"/>
        <dbReference type="ChEBI" id="CHEBI:30616"/>
        <dbReference type="ChEBI" id="CHEBI:43474"/>
        <dbReference type="ChEBI" id="CHEBI:57306"/>
        <dbReference type="ChEBI" id="CHEBI:60492"/>
        <dbReference type="ChEBI" id="CHEBI:456216"/>
        <dbReference type="EC" id="6.6.1.1"/>
    </reaction>
</comment>
<dbReference type="OrthoDB" id="9775079at2"/>
<dbReference type="GO" id="GO:0015979">
    <property type="term" value="P:photosynthesis"/>
    <property type="evidence" value="ECO:0007669"/>
    <property type="project" value="UniProtKB-UniRule"/>
</dbReference>
<evidence type="ECO:0000313" key="11">
    <source>
        <dbReference type="EMBL" id="KGF89876.1"/>
    </source>
</evidence>
<dbReference type="CDD" id="cd01451">
    <property type="entry name" value="vWA_Magnesium_chelatase"/>
    <property type="match status" value="1"/>
</dbReference>
<keyword evidence="3 8" id="KW-0436">Ligase</keyword>
<dbReference type="Proteomes" id="UP000030491">
    <property type="component" value="Unassembled WGS sequence"/>
</dbReference>
<proteinExistence type="inferred from homology"/>
<protein>
    <recommendedName>
        <fullName evidence="8">Mg-protoporphyrin IX chelatase</fullName>
        <ecNumber evidence="8">6.6.1.1</ecNumber>
    </recommendedName>
</protein>
<keyword evidence="5 8" id="KW-0067">ATP-binding</keyword>
<name>A0A0A1ZMX6_PROMR</name>
<keyword evidence="4 8" id="KW-0547">Nucleotide-binding</keyword>